<dbReference type="EMBL" id="VSRR010102897">
    <property type="protein sequence ID" value="MPC95616.1"/>
    <property type="molecule type" value="Genomic_DNA"/>
</dbReference>
<gene>
    <name evidence="1" type="ORF">E2C01_090834</name>
</gene>
<evidence type="ECO:0000313" key="2">
    <source>
        <dbReference type="Proteomes" id="UP000324222"/>
    </source>
</evidence>
<proteinExistence type="predicted"/>
<protein>
    <submittedName>
        <fullName evidence="1">Uncharacterized protein</fullName>
    </submittedName>
</protein>
<comment type="caution">
    <text evidence="1">The sequence shown here is derived from an EMBL/GenBank/DDBJ whole genome shotgun (WGS) entry which is preliminary data.</text>
</comment>
<reference evidence="1 2" key="1">
    <citation type="submission" date="2019-05" db="EMBL/GenBank/DDBJ databases">
        <title>Another draft genome of Portunus trituberculatus and its Hox gene families provides insights of decapod evolution.</title>
        <authorList>
            <person name="Jeong J.-H."/>
            <person name="Song I."/>
            <person name="Kim S."/>
            <person name="Choi T."/>
            <person name="Kim D."/>
            <person name="Ryu S."/>
            <person name="Kim W."/>
        </authorList>
    </citation>
    <scope>NUCLEOTIDE SEQUENCE [LARGE SCALE GENOMIC DNA]</scope>
    <source>
        <tissue evidence="1">Muscle</tissue>
    </source>
</reference>
<evidence type="ECO:0000313" key="1">
    <source>
        <dbReference type="EMBL" id="MPC95616.1"/>
    </source>
</evidence>
<keyword evidence="2" id="KW-1185">Reference proteome</keyword>
<organism evidence="1 2">
    <name type="scientific">Portunus trituberculatus</name>
    <name type="common">Swimming crab</name>
    <name type="synonym">Neptunus trituberculatus</name>
    <dbReference type="NCBI Taxonomy" id="210409"/>
    <lineage>
        <taxon>Eukaryota</taxon>
        <taxon>Metazoa</taxon>
        <taxon>Ecdysozoa</taxon>
        <taxon>Arthropoda</taxon>
        <taxon>Crustacea</taxon>
        <taxon>Multicrustacea</taxon>
        <taxon>Malacostraca</taxon>
        <taxon>Eumalacostraca</taxon>
        <taxon>Eucarida</taxon>
        <taxon>Decapoda</taxon>
        <taxon>Pleocyemata</taxon>
        <taxon>Brachyura</taxon>
        <taxon>Eubrachyura</taxon>
        <taxon>Portunoidea</taxon>
        <taxon>Portunidae</taxon>
        <taxon>Portuninae</taxon>
        <taxon>Portunus</taxon>
    </lineage>
</organism>
<accession>A0A5B7JMU8</accession>
<dbReference type="Proteomes" id="UP000324222">
    <property type="component" value="Unassembled WGS sequence"/>
</dbReference>
<name>A0A5B7JMU8_PORTR</name>
<sequence>MQNLLLRCEGDCSLAEEAPSITRNLQKKPEKTKRFRDKTSVFSNRRKENGIVTACAGGQGMGEGEWEASRFLCNPSLALHTSRVLYGLVIFYFCDQDKVQTLFPKSYETGNATNQVLRRCHTRRD</sequence>
<dbReference type="AlphaFoldDB" id="A0A5B7JMU8"/>